<evidence type="ECO:0000313" key="2">
    <source>
        <dbReference type="Proteomes" id="UP000031971"/>
    </source>
</evidence>
<dbReference type="AlphaFoldDB" id="A0A0C2YB12"/>
<proteinExistence type="predicted"/>
<evidence type="ECO:0000313" key="1">
    <source>
        <dbReference type="EMBL" id="KIL96944.1"/>
    </source>
</evidence>
<sequence length="393" mass="44393">MPQLRFRNFSSLAFLQSVDKQRFLAPLLAGHAEYFARNGIDVTKLGEDDDSDLRLMQVFTQPDEEMPAELLEVLYMLDDMADETGHDDILDEAERTGTDLSGLDDDLPPGDFAIAVFFRHPRILRVCHERTACQKVKKFHEHQSRDDRRFSLAAARAKVAELEQTLSPWFDARKRSPVCEIYVYPDEDEIRFQVTHGRPFRTEGSLTKRHQRSRVAYRPQKHDMVIYDTRTGILKINAQTAAERGAYCRAFGQVMFSDPDYFPEGQPYSLEALRTSGGTLAIVEGMDNICLSELWIARDDDQRMMQILKARDLLGIIADGGAVDIHSGSLVRACFNIKYSQGGRARKLEVRPPNVAEYDRDRDGSVAEAFLQANGFMVTQVRHAGSGPVLGSA</sequence>
<dbReference type="EMBL" id="JXSL01000033">
    <property type="protein sequence ID" value="KIL96944.1"/>
    <property type="molecule type" value="Genomic_DNA"/>
</dbReference>
<organism evidence="1 2">
    <name type="scientific">Paramagnetospirillum magnetotacticum MS-1</name>
    <dbReference type="NCBI Taxonomy" id="272627"/>
    <lineage>
        <taxon>Bacteria</taxon>
        <taxon>Pseudomonadati</taxon>
        <taxon>Pseudomonadota</taxon>
        <taxon>Alphaproteobacteria</taxon>
        <taxon>Rhodospirillales</taxon>
        <taxon>Magnetospirillaceae</taxon>
        <taxon>Paramagnetospirillum</taxon>
    </lineage>
</organism>
<dbReference type="OrthoDB" id="232875at2"/>
<reference evidence="1 2" key="1">
    <citation type="submission" date="2015-01" db="EMBL/GenBank/DDBJ databases">
        <title>Genome Sequence of Magnetospirillum magnetotacticum Strain MS-1.</title>
        <authorList>
            <person name="Marinov G.K."/>
            <person name="Smalley M.D."/>
            <person name="DeSalvo G."/>
        </authorList>
    </citation>
    <scope>NUCLEOTIDE SEQUENCE [LARGE SCALE GENOMIC DNA]</scope>
    <source>
        <strain evidence="1 2">MS-1</strain>
    </source>
</reference>
<dbReference type="STRING" id="272627.CCC_01437"/>
<protein>
    <submittedName>
        <fullName evidence="1">Uncharacterized protein</fullName>
    </submittedName>
</protein>
<name>A0A0C2YB12_PARME</name>
<comment type="caution">
    <text evidence="1">The sequence shown here is derived from an EMBL/GenBank/DDBJ whole genome shotgun (WGS) entry which is preliminary data.</text>
</comment>
<dbReference type="RefSeq" id="WP_009870341.1">
    <property type="nucleotide sequence ID" value="NZ_JXSL01000033.1"/>
</dbReference>
<dbReference type="Proteomes" id="UP000031971">
    <property type="component" value="Unassembled WGS sequence"/>
</dbReference>
<accession>A0A0C2YB12</accession>
<keyword evidence="2" id="KW-1185">Reference proteome</keyword>
<gene>
    <name evidence="1" type="ORF">CCC_01437</name>
</gene>